<dbReference type="PANTHER" id="PTHR11360:SF284">
    <property type="entry name" value="EG:103B4.3 PROTEIN-RELATED"/>
    <property type="match status" value="1"/>
</dbReference>
<protein>
    <recommendedName>
        <fullName evidence="5">Major facilitator superfamily (MFS) profile domain-containing protein</fullName>
    </recommendedName>
</protein>
<feature type="transmembrane region" description="Helical" evidence="4">
    <location>
        <begin position="282"/>
        <end position="303"/>
    </location>
</feature>
<dbReference type="InterPro" id="IPR050327">
    <property type="entry name" value="Proton-linked_MCT"/>
</dbReference>
<feature type="transmembrane region" description="Helical" evidence="4">
    <location>
        <begin position="344"/>
        <end position="366"/>
    </location>
</feature>
<evidence type="ECO:0000256" key="2">
    <source>
        <dbReference type="ARBA" id="ARBA00022989"/>
    </source>
</evidence>
<proteinExistence type="predicted"/>
<sequence length="381" mass="37981">MLAMGIIYLWGLFAGPIEAELGVAGPTLSLVPSAALVCFTAGALIYDRLLRSLPLSAYVALAFALAGGGHLLFGLAPSFATLFIGYGMLFSVGAGLGYGLALALASRAPDSLRSILISLTVSAFALSGVILAGLLPMVFAGMRASASFAVIGAALLVVGGVVLALTANTPSFAAAGSPDRTTGRGPFLSPLFFKLALAFFVFNYAGLMMVAHAVKLLASTGAPAGLAAAAPMALNLSYVAGSLLGGRLAEATDARRILAAIHAICAAGLLALLTASGAGASLAGVAAIGLVFGSGASVLPVLVGRYWGPERISQVYGAMMFAYGLAGLLAPWVAAVLFEGSGSYTLALLSALAACAVGAAASLTITPVDTSRPVSRHVEAT</sequence>
<evidence type="ECO:0000256" key="1">
    <source>
        <dbReference type="ARBA" id="ARBA00022692"/>
    </source>
</evidence>
<feature type="transmembrane region" description="Helical" evidence="4">
    <location>
        <begin position="315"/>
        <end position="338"/>
    </location>
</feature>
<dbReference type="SUPFAM" id="SSF103473">
    <property type="entry name" value="MFS general substrate transporter"/>
    <property type="match status" value="1"/>
</dbReference>
<accession>A0A9W6MWX1</accession>
<dbReference type="Pfam" id="PF07690">
    <property type="entry name" value="MFS_1"/>
    <property type="match status" value="1"/>
</dbReference>
<evidence type="ECO:0000256" key="3">
    <source>
        <dbReference type="ARBA" id="ARBA00023136"/>
    </source>
</evidence>
<feature type="transmembrane region" description="Helical" evidence="4">
    <location>
        <begin position="226"/>
        <end position="245"/>
    </location>
</feature>
<dbReference type="InterPro" id="IPR011701">
    <property type="entry name" value="MFS"/>
</dbReference>
<dbReference type="Proteomes" id="UP001143372">
    <property type="component" value="Unassembled WGS sequence"/>
</dbReference>
<dbReference type="PANTHER" id="PTHR11360">
    <property type="entry name" value="MONOCARBOXYLATE TRANSPORTER"/>
    <property type="match status" value="1"/>
</dbReference>
<evidence type="ECO:0000313" key="7">
    <source>
        <dbReference type="Proteomes" id="UP001143372"/>
    </source>
</evidence>
<feature type="domain" description="Major facilitator superfamily (MFS) profile" evidence="5">
    <location>
        <begin position="1"/>
        <end position="370"/>
    </location>
</feature>
<keyword evidence="7" id="KW-1185">Reference proteome</keyword>
<dbReference type="PROSITE" id="PS50850">
    <property type="entry name" value="MFS"/>
    <property type="match status" value="1"/>
</dbReference>
<dbReference type="Gene3D" id="1.20.1250.20">
    <property type="entry name" value="MFS general substrate transporter like domains"/>
    <property type="match status" value="1"/>
</dbReference>
<name>A0A9W6MWX1_9HYPH</name>
<keyword evidence="1 4" id="KW-0812">Transmembrane</keyword>
<feature type="transmembrane region" description="Helical" evidence="4">
    <location>
        <begin position="116"/>
        <end position="140"/>
    </location>
</feature>
<keyword evidence="2 4" id="KW-1133">Transmembrane helix</keyword>
<reference evidence="6" key="2">
    <citation type="submission" date="2023-01" db="EMBL/GenBank/DDBJ databases">
        <authorList>
            <person name="Sun Q."/>
            <person name="Evtushenko L."/>
        </authorList>
    </citation>
    <scope>NUCLEOTIDE SEQUENCE</scope>
    <source>
        <strain evidence="6">VKM B-2347</strain>
    </source>
</reference>
<evidence type="ECO:0000313" key="6">
    <source>
        <dbReference type="EMBL" id="GLK69310.1"/>
    </source>
</evidence>
<feature type="transmembrane region" description="Helical" evidence="4">
    <location>
        <begin position="191"/>
        <end position="214"/>
    </location>
</feature>
<feature type="transmembrane region" description="Helical" evidence="4">
    <location>
        <begin position="29"/>
        <end position="46"/>
    </location>
</feature>
<evidence type="ECO:0000256" key="4">
    <source>
        <dbReference type="SAM" id="Phobius"/>
    </source>
</evidence>
<keyword evidence="3 4" id="KW-0472">Membrane</keyword>
<dbReference type="AlphaFoldDB" id="A0A9W6MWX1"/>
<feature type="transmembrane region" description="Helical" evidence="4">
    <location>
        <begin position="58"/>
        <end position="76"/>
    </location>
</feature>
<evidence type="ECO:0000259" key="5">
    <source>
        <dbReference type="PROSITE" id="PS50850"/>
    </source>
</evidence>
<comment type="caution">
    <text evidence="6">The sequence shown here is derived from an EMBL/GenBank/DDBJ whole genome shotgun (WGS) entry which is preliminary data.</text>
</comment>
<dbReference type="EMBL" id="BSFI01000021">
    <property type="protein sequence ID" value="GLK69310.1"/>
    <property type="molecule type" value="Genomic_DNA"/>
</dbReference>
<feature type="transmembrane region" description="Helical" evidence="4">
    <location>
        <begin position="257"/>
        <end position="276"/>
    </location>
</feature>
<feature type="transmembrane region" description="Helical" evidence="4">
    <location>
        <begin position="146"/>
        <end position="170"/>
    </location>
</feature>
<dbReference type="GO" id="GO:0022857">
    <property type="term" value="F:transmembrane transporter activity"/>
    <property type="evidence" value="ECO:0007669"/>
    <property type="project" value="InterPro"/>
</dbReference>
<reference evidence="6" key="1">
    <citation type="journal article" date="2014" name="Int. J. Syst. Evol. Microbiol.">
        <title>Complete genome sequence of Corynebacterium casei LMG S-19264T (=DSM 44701T), isolated from a smear-ripened cheese.</title>
        <authorList>
            <consortium name="US DOE Joint Genome Institute (JGI-PGF)"/>
            <person name="Walter F."/>
            <person name="Albersmeier A."/>
            <person name="Kalinowski J."/>
            <person name="Ruckert C."/>
        </authorList>
    </citation>
    <scope>NUCLEOTIDE SEQUENCE</scope>
    <source>
        <strain evidence="6">VKM B-2347</strain>
    </source>
</reference>
<dbReference type="InterPro" id="IPR020846">
    <property type="entry name" value="MFS_dom"/>
</dbReference>
<dbReference type="InterPro" id="IPR036259">
    <property type="entry name" value="MFS_trans_sf"/>
</dbReference>
<gene>
    <name evidence="6" type="ORF">GCM10008179_29480</name>
</gene>
<organism evidence="6 7">
    <name type="scientific">Hansschlegelia plantiphila</name>
    <dbReference type="NCBI Taxonomy" id="374655"/>
    <lineage>
        <taxon>Bacteria</taxon>
        <taxon>Pseudomonadati</taxon>
        <taxon>Pseudomonadota</taxon>
        <taxon>Alphaproteobacteria</taxon>
        <taxon>Hyphomicrobiales</taxon>
        <taxon>Methylopilaceae</taxon>
        <taxon>Hansschlegelia</taxon>
    </lineage>
</organism>
<feature type="transmembrane region" description="Helical" evidence="4">
    <location>
        <begin position="82"/>
        <end position="104"/>
    </location>
</feature>